<dbReference type="GO" id="GO:0016491">
    <property type="term" value="F:oxidoreductase activity"/>
    <property type="evidence" value="ECO:0007669"/>
    <property type="project" value="InterPro"/>
</dbReference>
<evidence type="ECO:0000313" key="3">
    <source>
        <dbReference type="Proteomes" id="UP000053825"/>
    </source>
</evidence>
<evidence type="ECO:0000313" key="2">
    <source>
        <dbReference type="EMBL" id="KOC68374.1"/>
    </source>
</evidence>
<sequence>MKSKKHIDDAQPATVDEHFQLILDDRTTIDPDFVKVTPDDLPEWFDKRLFKTGQEYYKDNLLGFGTAHIAGLVAILAVPDILEVLVYTKKSSTVCLSYKRFAETLLLMYALFHSDMLDPNSKWFKAMNVVRWRHATVSKRHQKDGHHGIYQKDMVITQFGFIGYVFICPEKVGLAHTTYEQKMGFNHFWRVTGHLLGITDRINICRETVEETTELCKRVAYEILAKHLENPLPEFEKLSSNAVTGMWYIDVTIDTDAFMYKTYDLTGVKYKKPLGWYSTLMLYRGMFLLYMCSVPYIGKVVREIFNVILTLTYLMLEYCPVAAWLAFGKQKSQLCLYPNI</sequence>
<dbReference type="PANTHER" id="PTHR37159">
    <property type="entry name" value="GH11867P"/>
    <property type="match status" value="1"/>
</dbReference>
<keyword evidence="3" id="KW-1185">Reference proteome</keyword>
<proteinExistence type="predicted"/>
<keyword evidence="1" id="KW-0472">Membrane</keyword>
<dbReference type="Proteomes" id="UP000053825">
    <property type="component" value="Unassembled WGS sequence"/>
</dbReference>
<feature type="transmembrane region" description="Helical" evidence="1">
    <location>
        <begin position="61"/>
        <end position="82"/>
    </location>
</feature>
<dbReference type="EMBL" id="KQ414617">
    <property type="protein sequence ID" value="KOC68374.1"/>
    <property type="molecule type" value="Genomic_DNA"/>
</dbReference>
<dbReference type="OrthoDB" id="6361347at2759"/>
<protein>
    <submittedName>
        <fullName evidence="2">Uncharacterized protein</fullName>
    </submittedName>
</protein>
<feature type="transmembrane region" description="Helical" evidence="1">
    <location>
        <begin position="304"/>
        <end position="327"/>
    </location>
</feature>
<reference evidence="2 3" key="1">
    <citation type="submission" date="2015-07" db="EMBL/GenBank/DDBJ databases">
        <title>The genome of Habropoda laboriosa.</title>
        <authorList>
            <person name="Pan H."/>
            <person name="Kapheim K."/>
        </authorList>
    </citation>
    <scope>NUCLEOTIDE SEQUENCE [LARGE SCALE GENOMIC DNA]</scope>
    <source>
        <strain evidence="2">0110345459</strain>
    </source>
</reference>
<keyword evidence="1" id="KW-0812">Transmembrane</keyword>
<keyword evidence="1" id="KW-1133">Transmembrane helix</keyword>
<dbReference type="STRING" id="597456.A0A0L7RC13"/>
<dbReference type="PANTHER" id="PTHR37159:SF1">
    <property type="entry name" value="GH11867P"/>
    <property type="match status" value="1"/>
</dbReference>
<evidence type="ECO:0000256" key="1">
    <source>
        <dbReference type="SAM" id="Phobius"/>
    </source>
</evidence>
<organism evidence="2 3">
    <name type="scientific">Habropoda laboriosa</name>
    <dbReference type="NCBI Taxonomy" id="597456"/>
    <lineage>
        <taxon>Eukaryota</taxon>
        <taxon>Metazoa</taxon>
        <taxon>Ecdysozoa</taxon>
        <taxon>Arthropoda</taxon>
        <taxon>Hexapoda</taxon>
        <taxon>Insecta</taxon>
        <taxon>Pterygota</taxon>
        <taxon>Neoptera</taxon>
        <taxon>Endopterygota</taxon>
        <taxon>Hymenoptera</taxon>
        <taxon>Apocrita</taxon>
        <taxon>Aculeata</taxon>
        <taxon>Apoidea</taxon>
        <taxon>Anthophila</taxon>
        <taxon>Apidae</taxon>
        <taxon>Habropoda</taxon>
    </lineage>
</organism>
<dbReference type="AlphaFoldDB" id="A0A0L7RC13"/>
<gene>
    <name evidence="2" type="ORF">WH47_03532</name>
</gene>
<feature type="transmembrane region" description="Helical" evidence="1">
    <location>
        <begin position="281"/>
        <end position="298"/>
    </location>
</feature>
<name>A0A0L7RC13_9HYME</name>
<accession>A0A0L7RC13</accession>